<gene>
    <name evidence="1" type="ORF">F383_02214</name>
</gene>
<accession>A0A0B0PHH4</accession>
<name>A0A0B0PHH4_GOSAR</name>
<evidence type="ECO:0000313" key="2">
    <source>
        <dbReference type="Proteomes" id="UP000032142"/>
    </source>
</evidence>
<evidence type="ECO:0000313" key="1">
    <source>
        <dbReference type="EMBL" id="KHG25933.1"/>
    </source>
</evidence>
<sequence>MEKDARNYSKKANSSISEAGLSFKTEDLPSISFRSVWVFFIFCYHYSSEMFSFTLMN</sequence>
<dbReference type="Proteomes" id="UP000032142">
    <property type="component" value="Unassembled WGS sequence"/>
</dbReference>
<protein>
    <submittedName>
        <fullName evidence="1">Uncharacterized protein</fullName>
    </submittedName>
</protein>
<reference evidence="2" key="1">
    <citation type="submission" date="2014-09" db="EMBL/GenBank/DDBJ databases">
        <authorList>
            <person name="Mudge J."/>
            <person name="Ramaraj T."/>
            <person name="Lindquist I.E."/>
            <person name="Bharti A.K."/>
            <person name="Sundararajan A."/>
            <person name="Cameron C.T."/>
            <person name="Woodward J.E."/>
            <person name="May G.D."/>
            <person name="Brubaker C."/>
            <person name="Broadhvest J."/>
            <person name="Wilkins T.A."/>
        </authorList>
    </citation>
    <scope>NUCLEOTIDE SEQUENCE</scope>
    <source>
        <strain evidence="2">cv. AKA8401</strain>
    </source>
</reference>
<dbReference type="AlphaFoldDB" id="A0A0B0PHH4"/>
<organism evidence="1 2">
    <name type="scientific">Gossypium arboreum</name>
    <name type="common">Tree cotton</name>
    <name type="synonym">Gossypium nanking</name>
    <dbReference type="NCBI Taxonomy" id="29729"/>
    <lineage>
        <taxon>Eukaryota</taxon>
        <taxon>Viridiplantae</taxon>
        <taxon>Streptophyta</taxon>
        <taxon>Embryophyta</taxon>
        <taxon>Tracheophyta</taxon>
        <taxon>Spermatophyta</taxon>
        <taxon>Magnoliopsida</taxon>
        <taxon>eudicotyledons</taxon>
        <taxon>Gunneridae</taxon>
        <taxon>Pentapetalae</taxon>
        <taxon>rosids</taxon>
        <taxon>malvids</taxon>
        <taxon>Malvales</taxon>
        <taxon>Malvaceae</taxon>
        <taxon>Malvoideae</taxon>
        <taxon>Gossypium</taxon>
    </lineage>
</organism>
<proteinExistence type="predicted"/>
<dbReference type="EMBL" id="KN434400">
    <property type="protein sequence ID" value="KHG25933.1"/>
    <property type="molecule type" value="Genomic_DNA"/>
</dbReference>
<keyword evidence="2" id="KW-1185">Reference proteome</keyword>